<evidence type="ECO:0000256" key="4">
    <source>
        <dbReference type="ARBA" id="ARBA00023163"/>
    </source>
</evidence>
<evidence type="ECO:0000259" key="9">
    <source>
        <dbReference type="PROSITE" id="PS50110"/>
    </source>
</evidence>
<evidence type="ECO:0000259" key="8">
    <source>
        <dbReference type="PROSITE" id="PS50043"/>
    </source>
</evidence>
<dbReference type="PANTHER" id="PTHR43214:SF24">
    <property type="entry name" value="TRANSCRIPTIONAL REGULATORY PROTEIN NARL-RELATED"/>
    <property type="match status" value="1"/>
</dbReference>
<dbReference type="Pfam" id="PF00196">
    <property type="entry name" value="GerE"/>
    <property type="match status" value="1"/>
</dbReference>
<dbReference type="InterPro" id="IPR039420">
    <property type="entry name" value="WalR-like"/>
</dbReference>
<name>A0A4Y7R8H5_9FIRM</name>
<dbReference type="Gene3D" id="3.40.50.2300">
    <property type="match status" value="1"/>
</dbReference>
<dbReference type="InterPro" id="IPR011006">
    <property type="entry name" value="CheY-like_superfamily"/>
</dbReference>
<dbReference type="EMBL" id="QFGA01000002">
    <property type="protein sequence ID" value="TEB05268.1"/>
    <property type="molecule type" value="Genomic_DNA"/>
</dbReference>
<dbReference type="PRINTS" id="PR00038">
    <property type="entry name" value="HTHLUXR"/>
</dbReference>
<dbReference type="CDD" id="cd06170">
    <property type="entry name" value="LuxR_C_like"/>
    <property type="match status" value="1"/>
</dbReference>
<reference evidence="10 11" key="1">
    <citation type="journal article" date="2018" name="Environ. Microbiol.">
        <title>Novel energy conservation strategies and behaviour of Pelotomaculum schinkii driving syntrophic propionate catabolism.</title>
        <authorList>
            <person name="Hidalgo-Ahumada C.A.P."/>
            <person name="Nobu M.K."/>
            <person name="Narihiro T."/>
            <person name="Tamaki H."/>
            <person name="Liu W.T."/>
            <person name="Kamagata Y."/>
            <person name="Stams A.J.M."/>
            <person name="Imachi H."/>
            <person name="Sousa D.Z."/>
        </authorList>
    </citation>
    <scope>NUCLEOTIDE SEQUENCE [LARGE SCALE GENOMIC DNA]</scope>
    <source>
        <strain evidence="10 11">HH</strain>
    </source>
</reference>
<dbReference type="InterPro" id="IPR000792">
    <property type="entry name" value="Tscrpt_reg_LuxR_C"/>
</dbReference>
<evidence type="ECO:0000256" key="7">
    <source>
        <dbReference type="SAM" id="MobiDB-lite"/>
    </source>
</evidence>
<dbReference type="GO" id="GO:0006355">
    <property type="term" value="P:regulation of DNA-templated transcription"/>
    <property type="evidence" value="ECO:0007669"/>
    <property type="project" value="InterPro"/>
</dbReference>
<organism evidence="10 11">
    <name type="scientific">Pelotomaculum schinkii</name>
    <dbReference type="NCBI Taxonomy" id="78350"/>
    <lineage>
        <taxon>Bacteria</taxon>
        <taxon>Bacillati</taxon>
        <taxon>Bacillota</taxon>
        <taxon>Clostridia</taxon>
        <taxon>Eubacteriales</taxon>
        <taxon>Desulfotomaculaceae</taxon>
        <taxon>Pelotomaculum</taxon>
    </lineage>
</organism>
<feature type="domain" description="Response regulatory" evidence="9">
    <location>
        <begin position="1"/>
        <end position="40"/>
    </location>
</feature>
<feature type="region of interest" description="Disordered" evidence="7">
    <location>
        <begin position="61"/>
        <end position="94"/>
    </location>
</feature>
<dbReference type="Proteomes" id="UP000298324">
    <property type="component" value="Unassembled WGS sequence"/>
</dbReference>
<evidence type="ECO:0000313" key="11">
    <source>
        <dbReference type="Proteomes" id="UP000298324"/>
    </source>
</evidence>
<evidence type="ECO:0000256" key="3">
    <source>
        <dbReference type="ARBA" id="ARBA00023125"/>
    </source>
</evidence>
<dbReference type="GO" id="GO:0000160">
    <property type="term" value="P:phosphorelay signal transduction system"/>
    <property type="evidence" value="ECO:0007669"/>
    <property type="project" value="InterPro"/>
</dbReference>
<comment type="caution">
    <text evidence="6">Lacks conserved residue(s) required for the propagation of feature annotation.</text>
</comment>
<keyword evidence="11" id="KW-1185">Reference proteome</keyword>
<dbReference type="PROSITE" id="PS50110">
    <property type="entry name" value="RESPONSE_REGULATORY"/>
    <property type="match status" value="1"/>
</dbReference>
<dbReference type="SUPFAM" id="SSF52172">
    <property type="entry name" value="CheY-like"/>
    <property type="match status" value="1"/>
</dbReference>
<protein>
    <recommendedName>
        <fullName evidence="1">Stage 0 sporulation protein A homolog</fullName>
    </recommendedName>
</protein>
<dbReference type="SMART" id="SM00421">
    <property type="entry name" value="HTH_LUXR"/>
    <property type="match status" value="1"/>
</dbReference>
<proteinExistence type="predicted"/>
<accession>A0A4Y7R8H5</accession>
<evidence type="ECO:0000313" key="10">
    <source>
        <dbReference type="EMBL" id="TEB05268.1"/>
    </source>
</evidence>
<keyword evidence="3" id="KW-0238">DNA-binding</keyword>
<sequence>MLTSFDDDENLFEAVKRGASGYLLKNLNAEELIALLHTLEQGEAPLSPGLAARLLEEFARQAAEKEPEVQTGPEQAAGPEKATGPEADTGRLTPRQAEVLGLVAKGLSYKEVGATLGLSERTVKYHMERIIELLHLENRAQAIAYVGRESSNSAGNK</sequence>
<dbReference type="PROSITE" id="PS50043">
    <property type="entry name" value="HTH_LUXR_2"/>
    <property type="match status" value="1"/>
</dbReference>
<dbReference type="PANTHER" id="PTHR43214">
    <property type="entry name" value="TWO-COMPONENT RESPONSE REGULATOR"/>
    <property type="match status" value="1"/>
</dbReference>
<feature type="domain" description="HTH luxR-type" evidence="8">
    <location>
        <begin position="85"/>
        <end position="150"/>
    </location>
</feature>
<comment type="function">
    <text evidence="5">May play the central regulatory role in sporulation. It may be an element of the effector pathway responsible for the activation of sporulation genes in response to nutritional stress. Spo0A may act in concert with spo0H (a sigma factor) to control the expression of some genes that are critical to the sporulation process.</text>
</comment>
<dbReference type="InterPro" id="IPR001789">
    <property type="entry name" value="Sig_transdc_resp-reg_receiver"/>
</dbReference>
<comment type="caution">
    <text evidence="10">The sequence shown here is derived from an EMBL/GenBank/DDBJ whole genome shotgun (WGS) entry which is preliminary data.</text>
</comment>
<keyword evidence="4" id="KW-0804">Transcription</keyword>
<dbReference type="GO" id="GO:0003677">
    <property type="term" value="F:DNA binding"/>
    <property type="evidence" value="ECO:0007669"/>
    <property type="project" value="UniProtKB-KW"/>
</dbReference>
<evidence type="ECO:0000256" key="5">
    <source>
        <dbReference type="ARBA" id="ARBA00024867"/>
    </source>
</evidence>
<dbReference type="AlphaFoldDB" id="A0A4Y7R8H5"/>
<keyword evidence="2" id="KW-0805">Transcription regulation</keyword>
<dbReference type="SUPFAM" id="SSF46894">
    <property type="entry name" value="C-terminal effector domain of the bipartite response regulators"/>
    <property type="match status" value="1"/>
</dbReference>
<evidence type="ECO:0000256" key="6">
    <source>
        <dbReference type="PROSITE-ProRule" id="PRU00169"/>
    </source>
</evidence>
<evidence type="ECO:0000256" key="1">
    <source>
        <dbReference type="ARBA" id="ARBA00018672"/>
    </source>
</evidence>
<dbReference type="InterPro" id="IPR016032">
    <property type="entry name" value="Sig_transdc_resp-reg_C-effctor"/>
</dbReference>
<gene>
    <name evidence="10" type="primary">degU_3</name>
    <name evidence="10" type="ORF">Psch_02309</name>
</gene>
<evidence type="ECO:0000256" key="2">
    <source>
        <dbReference type="ARBA" id="ARBA00023015"/>
    </source>
</evidence>